<feature type="region of interest" description="Disordered" evidence="2">
    <location>
        <begin position="479"/>
        <end position="498"/>
    </location>
</feature>
<feature type="domain" description="DUF7330" evidence="3">
    <location>
        <begin position="62"/>
        <end position="272"/>
    </location>
</feature>
<feature type="region of interest" description="Disordered" evidence="2">
    <location>
        <begin position="866"/>
        <end position="892"/>
    </location>
</feature>
<dbReference type="AlphaFoldDB" id="A0A8H5B3W6"/>
<feature type="compositionally biased region" description="Low complexity" evidence="2">
    <location>
        <begin position="542"/>
        <end position="560"/>
    </location>
</feature>
<evidence type="ECO:0000313" key="5">
    <source>
        <dbReference type="Proteomes" id="UP000567179"/>
    </source>
</evidence>
<evidence type="ECO:0000256" key="1">
    <source>
        <dbReference type="ARBA" id="ARBA00022581"/>
    </source>
</evidence>
<proteinExistence type="predicted"/>
<feature type="region of interest" description="Disordered" evidence="2">
    <location>
        <begin position="393"/>
        <end position="436"/>
    </location>
</feature>
<feature type="compositionally biased region" description="Pro residues" evidence="2">
    <location>
        <begin position="356"/>
        <end position="374"/>
    </location>
</feature>
<dbReference type="InterPro" id="IPR055754">
    <property type="entry name" value="DUF7330"/>
</dbReference>
<dbReference type="Pfam" id="PF24016">
    <property type="entry name" value="DUF7330"/>
    <property type="match status" value="1"/>
</dbReference>
<sequence length="892" mass="96453">MSTSSSESLRSPSSAASVGNHSGRVSATEKTLFNNSPQDLLPSSSTLTTHPLPPNIHPMHSLSMSRVNGSVKGVWAINPSLFMPASFLPPVKDVDERPNVSLHAVNGSVDAELYIITPSSCSTGFTAPTSGTTTTALGEWRPKSKVGINVTSRNGSITCKIRETFTNDYPPSTPTHLPLDIMSEAINGGIAVYIPRAFQGPIRAKATLGAVKYSLGIQSALTRFSCVDGVERGFLGNFEPTEWLQYEATGGTWAGDEMSLETRLGSVNISYFELRPAWLLEHSPTNLVWTPTATSFFRISYFLFTFAFYTCLQRPIPIHEFFAMTSQTIEYQATFMKPQFAFLAKPPPPQKRRPSPDMPLPPIPKAQSTPPPVLPIHRSNAYSSILAWAAHVQPGSPGSPPVPHSPRRRPSVSSNGSRRPSISRMHRRPSISHNRARSGSSFVFVETPMKSASGAANFDLTALGYASVFVHFPKTPTTPSPYLRARQESQQPQVEEAPSKPLTAALYAHIPIPPIPADDAPPKRKGIKRFRSLTILRPKPAKSTGPSSPSALSSKSTAKKSVSRDPASIVKAKQVKYKHVAPPPTLANEIALMQFAEGGSTNDNVRRIMEAQAKAAGAGGVGDVYRDGKNGLWWDADEEMEYAPLLGGKTAQDLIKDGQDVEMDMEWEAFGSAAASPLAPFLSRNGDLIRRTSSSTQDSDLQPQYILPVPDSQDDRVLSSQRIGAPGMSVLALPSRPRRTALHLQKPATFLLDVAAFAPKSPRSPGFKVHTPQSRQKARRRPAPLTLASSAYGANVRMMRRSPRTPRSSRAATFSTTHVAVPPPVTVLVPSPTGVEKAKREFLEDSFAPALSPVIPAYISVPILPPTSSGHTAKGQRRGGVRGLFSRRAGDS</sequence>
<protein>
    <recommendedName>
        <fullName evidence="3">DUF7330 domain-containing protein</fullName>
    </recommendedName>
</protein>
<reference evidence="4 5" key="1">
    <citation type="journal article" date="2020" name="ISME J.">
        <title>Uncovering the hidden diversity of litter-decomposition mechanisms in mushroom-forming fungi.</title>
        <authorList>
            <person name="Floudas D."/>
            <person name="Bentzer J."/>
            <person name="Ahren D."/>
            <person name="Johansson T."/>
            <person name="Persson P."/>
            <person name="Tunlid A."/>
        </authorList>
    </citation>
    <scope>NUCLEOTIDE SEQUENCE [LARGE SCALE GENOMIC DNA]</scope>
    <source>
        <strain evidence="4 5">CBS 101986</strain>
    </source>
</reference>
<dbReference type="PANTHER" id="PTHR13037">
    <property type="entry name" value="FORMIN"/>
    <property type="match status" value="1"/>
</dbReference>
<dbReference type="EMBL" id="JAACJJ010000042">
    <property type="protein sequence ID" value="KAF5316264.1"/>
    <property type="molecule type" value="Genomic_DNA"/>
</dbReference>
<evidence type="ECO:0000259" key="3">
    <source>
        <dbReference type="Pfam" id="PF24016"/>
    </source>
</evidence>
<accession>A0A8H5B3W6</accession>
<gene>
    <name evidence="4" type="ORF">D9619_006237</name>
</gene>
<feature type="region of interest" description="Disordered" evidence="2">
    <location>
        <begin position="342"/>
        <end position="374"/>
    </location>
</feature>
<organism evidence="4 5">
    <name type="scientific">Psilocybe cf. subviscida</name>
    <dbReference type="NCBI Taxonomy" id="2480587"/>
    <lineage>
        <taxon>Eukaryota</taxon>
        <taxon>Fungi</taxon>
        <taxon>Dikarya</taxon>
        <taxon>Basidiomycota</taxon>
        <taxon>Agaricomycotina</taxon>
        <taxon>Agaricomycetes</taxon>
        <taxon>Agaricomycetidae</taxon>
        <taxon>Agaricales</taxon>
        <taxon>Agaricineae</taxon>
        <taxon>Strophariaceae</taxon>
        <taxon>Psilocybe</taxon>
    </lineage>
</organism>
<feature type="region of interest" description="Disordered" evidence="2">
    <location>
        <begin position="531"/>
        <end position="565"/>
    </location>
</feature>
<keyword evidence="5" id="KW-1185">Reference proteome</keyword>
<name>A0A8H5B3W6_9AGAR</name>
<dbReference type="OrthoDB" id="3233731at2759"/>
<feature type="compositionally biased region" description="Low complexity" evidence="2">
    <location>
        <begin position="1"/>
        <end position="17"/>
    </location>
</feature>
<feature type="region of interest" description="Disordered" evidence="2">
    <location>
        <begin position="1"/>
        <end position="25"/>
    </location>
</feature>
<feature type="compositionally biased region" description="Basic residues" evidence="2">
    <location>
        <begin position="424"/>
        <end position="436"/>
    </location>
</feature>
<dbReference type="Proteomes" id="UP000567179">
    <property type="component" value="Unassembled WGS sequence"/>
</dbReference>
<dbReference type="PANTHER" id="PTHR13037:SF24">
    <property type="entry name" value="POLYCOMB PROTEIN PCL-RELATED"/>
    <property type="match status" value="1"/>
</dbReference>
<keyword evidence="1" id="KW-0945">Host-virus interaction</keyword>
<feature type="compositionally biased region" description="Low complexity" evidence="2">
    <location>
        <begin position="411"/>
        <end position="423"/>
    </location>
</feature>
<evidence type="ECO:0000313" key="4">
    <source>
        <dbReference type="EMBL" id="KAF5316264.1"/>
    </source>
</evidence>
<feature type="region of interest" description="Disordered" evidence="2">
    <location>
        <begin position="762"/>
        <end position="784"/>
    </location>
</feature>
<evidence type="ECO:0000256" key="2">
    <source>
        <dbReference type="SAM" id="MobiDB-lite"/>
    </source>
</evidence>
<comment type="caution">
    <text evidence="4">The sequence shown here is derived from an EMBL/GenBank/DDBJ whole genome shotgun (WGS) entry which is preliminary data.</text>
</comment>